<dbReference type="InterPro" id="IPR036465">
    <property type="entry name" value="vWFA_dom_sf"/>
</dbReference>
<dbReference type="PROSITE" id="PS50234">
    <property type="entry name" value="VWFA"/>
    <property type="match status" value="1"/>
</dbReference>
<dbReference type="Gene3D" id="3.40.50.410">
    <property type="entry name" value="von Willebrand factor, type A domain"/>
    <property type="match status" value="1"/>
</dbReference>
<dbReference type="PIRSF" id="PIRSF031715">
    <property type="entry name" value="Cob_chel_CobT"/>
    <property type="match status" value="1"/>
</dbReference>
<dbReference type="EMBL" id="PNXY01000043">
    <property type="protein sequence ID" value="PMS22426.1"/>
    <property type="molecule type" value="Genomic_DNA"/>
</dbReference>
<evidence type="ECO:0000259" key="1">
    <source>
        <dbReference type="PROSITE" id="PS50234"/>
    </source>
</evidence>
<proteinExistence type="predicted"/>
<sequence>MRRGRTAHRSRVFSALLRRGTRSRHCYRARGRVSADATTAADRRAARRAERRQNLCAAAARALTGEAELHYRGGRLCRGLRPLPLHAPHLRVDPAVDDLASLRGAADGAALRLTHSDRALHAGLCPGDPVARLVFELLEQLRCEALAPAGMPGLAQNLRHRFETWSRAFCRSGLVDGHLGILLYTVAQISWSRLSGWPVLEETEGLIEATRAAIVPALGASLAALRRHRAEQGAFVVHALEMAHIVSRMIVAESAQWAADEAQNPDDDEAALAMFTLWLDPEAGEPVEMGLAATGESRTLSVVGQSYRAYTTRYDREVVPGALIRKELLAEYRERLNERIAAQGINVARLAYALKAALAVAQRDGWSFGEEHGRIDGRRLAQVVSSPAERRVFLLERHRPLADCAVSFLIDCSGSMRTHIERVAMLVDVLTRALDQAGVATEVLGFTTGTWNGGRARLDWLAGGRPRHPGRLNEVSHLIFKDAATSWRRARAGIAALFKADLFREGVDGEAVDWACSRLRARAEARRILVVISDGSPMDSATAQVNDTFYLDHHLKQVVAHHEALRDVELLALGVGLDLSPYYRRCRAIDLSAPPGMSLFNELAGWIGARR</sequence>
<dbReference type="InterPro" id="IPR025861">
    <property type="entry name" value="CobT_VWA_dom"/>
</dbReference>
<evidence type="ECO:0000313" key="2">
    <source>
        <dbReference type="EMBL" id="PMS22426.1"/>
    </source>
</evidence>
<accession>A0ABX4UXV7</accession>
<dbReference type="Pfam" id="PF06213">
    <property type="entry name" value="CobT"/>
    <property type="match status" value="1"/>
</dbReference>
<evidence type="ECO:0000313" key="3">
    <source>
        <dbReference type="Proteomes" id="UP000235659"/>
    </source>
</evidence>
<dbReference type="InterPro" id="IPR002035">
    <property type="entry name" value="VWF_A"/>
</dbReference>
<keyword evidence="3" id="KW-1185">Reference proteome</keyword>
<feature type="domain" description="VWFA" evidence="1">
    <location>
        <begin position="405"/>
        <end position="589"/>
    </location>
</feature>
<dbReference type="SUPFAM" id="SSF53300">
    <property type="entry name" value="vWA-like"/>
    <property type="match status" value="1"/>
</dbReference>
<dbReference type="Pfam" id="PF11775">
    <property type="entry name" value="CobT_C"/>
    <property type="match status" value="1"/>
</dbReference>
<protein>
    <submittedName>
        <fullName evidence="2">Cobalt chelatase</fullName>
    </submittedName>
</protein>
<name>A0ABX4UXV7_9BURK</name>
<dbReference type="PANTHER" id="PTHR41248:SF1">
    <property type="entry name" value="NORD PROTEIN"/>
    <property type="match status" value="1"/>
</dbReference>
<gene>
    <name evidence="2" type="ORF">C0Z16_32980</name>
</gene>
<dbReference type="InterPro" id="IPR006538">
    <property type="entry name" value="CobT"/>
</dbReference>
<dbReference type="PANTHER" id="PTHR41248">
    <property type="entry name" value="NORD PROTEIN"/>
    <property type="match status" value="1"/>
</dbReference>
<comment type="caution">
    <text evidence="2">The sequence shown here is derived from an EMBL/GenBank/DDBJ whole genome shotgun (WGS) entry which is preliminary data.</text>
</comment>
<reference evidence="2 3" key="1">
    <citation type="submission" date="2018-01" db="EMBL/GenBank/DDBJ databases">
        <title>Whole genome analyses suggest that Burkholderia sensu lato contains two further novel genera in the rhizoxinica-symbiotica group Mycetohabitans gen. nov., and Trinickia gen. nov.: implications for the evolution of diazotrophy and nodulation in the Burkholderiaceae.</title>
        <authorList>
            <person name="Estrada-de los Santos P."/>
            <person name="Palmer M."/>
            <person name="Chavez-Ramirez B."/>
            <person name="Beukes C."/>
            <person name="Steenkamp E.T."/>
            <person name="Hirsch A.M."/>
            <person name="Manyaka P."/>
            <person name="Maluk M."/>
            <person name="Lafos M."/>
            <person name="Crook M."/>
            <person name="Gross E."/>
            <person name="Simon M.F."/>
            <person name="Bueno dos Reis Junior F."/>
            <person name="Poole P.S."/>
            <person name="Venter S.N."/>
            <person name="James E.K."/>
        </authorList>
    </citation>
    <scope>NUCLEOTIDE SEQUENCE [LARGE SCALE GENOMIC DNA]</scope>
    <source>
        <strain evidence="2 3">WSM 3937</strain>
    </source>
</reference>
<dbReference type="InterPro" id="IPR051928">
    <property type="entry name" value="NorD/CobT"/>
</dbReference>
<organism evidence="2 3">
    <name type="scientific">Paraburkholderia rhynchosiae</name>
    <dbReference type="NCBI Taxonomy" id="487049"/>
    <lineage>
        <taxon>Bacteria</taxon>
        <taxon>Pseudomonadati</taxon>
        <taxon>Pseudomonadota</taxon>
        <taxon>Betaproteobacteria</taxon>
        <taxon>Burkholderiales</taxon>
        <taxon>Burkholderiaceae</taxon>
        <taxon>Paraburkholderia</taxon>
    </lineage>
</organism>
<dbReference type="Proteomes" id="UP000235659">
    <property type="component" value="Unassembled WGS sequence"/>
</dbReference>